<dbReference type="Proteomes" id="UP000178449">
    <property type="component" value="Unassembled WGS sequence"/>
</dbReference>
<dbReference type="GO" id="GO:0003735">
    <property type="term" value="F:structural constituent of ribosome"/>
    <property type="evidence" value="ECO:0007669"/>
    <property type="project" value="InterPro"/>
</dbReference>
<comment type="similarity">
    <text evidence="1 5 6">Belongs to the universal ribosomal protein uS9 family.</text>
</comment>
<evidence type="ECO:0000256" key="5">
    <source>
        <dbReference type="HAMAP-Rule" id="MF_00532"/>
    </source>
</evidence>
<dbReference type="InterPro" id="IPR014721">
    <property type="entry name" value="Ribsml_uS5_D2-typ_fold_subgr"/>
</dbReference>
<dbReference type="Gene3D" id="3.30.230.10">
    <property type="match status" value="1"/>
</dbReference>
<evidence type="ECO:0000256" key="3">
    <source>
        <dbReference type="ARBA" id="ARBA00023274"/>
    </source>
</evidence>
<sequence length="128" mass="14448">MEQYYGTGRRKSSVARVFLRPGTGKLIINQKEADQYFHRELYLTQISEPFEVTALAGKYDLLATVKGGGTTGQAGALRHGIARALLQINEENRAALRQAGMLTRDAREVERKKYGQRGARARYQFSKR</sequence>
<dbReference type="PANTHER" id="PTHR21569">
    <property type="entry name" value="RIBOSOMAL PROTEIN S9"/>
    <property type="match status" value="1"/>
</dbReference>
<dbReference type="NCBIfam" id="NF001099">
    <property type="entry name" value="PRK00132.1"/>
    <property type="match status" value="1"/>
</dbReference>
<dbReference type="EMBL" id="MFNE01000018">
    <property type="protein sequence ID" value="OGG96170.1"/>
    <property type="molecule type" value="Genomic_DNA"/>
</dbReference>
<dbReference type="SUPFAM" id="SSF54211">
    <property type="entry name" value="Ribosomal protein S5 domain 2-like"/>
    <property type="match status" value="1"/>
</dbReference>
<evidence type="ECO:0000313" key="8">
    <source>
        <dbReference type="Proteomes" id="UP000178449"/>
    </source>
</evidence>
<evidence type="ECO:0000256" key="4">
    <source>
        <dbReference type="ARBA" id="ARBA00035259"/>
    </source>
</evidence>
<dbReference type="AlphaFoldDB" id="A0A1F6GDJ2"/>
<dbReference type="HAMAP" id="MF_00532_B">
    <property type="entry name" value="Ribosomal_uS9_B"/>
    <property type="match status" value="1"/>
</dbReference>
<comment type="caution">
    <text evidence="7">The sequence shown here is derived from an EMBL/GenBank/DDBJ whole genome shotgun (WGS) entry which is preliminary data.</text>
</comment>
<dbReference type="InterPro" id="IPR023035">
    <property type="entry name" value="Ribosomal_uS9_bac/plastid"/>
</dbReference>
<evidence type="ECO:0000256" key="2">
    <source>
        <dbReference type="ARBA" id="ARBA00022980"/>
    </source>
</evidence>
<accession>A0A1F6GDJ2</accession>
<evidence type="ECO:0000256" key="1">
    <source>
        <dbReference type="ARBA" id="ARBA00005251"/>
    </source>
</evidence>
<dbReference type="GO" id="GO:0006412">
    <property type="term" value="P:translation"/>
    <property type="evidence" value="ECO:0007669"/>
    <property type="project" value="UniProtKB-UniRule"/>
</dbReference>
<evidence type="ECO:0000256" key="6">
    <source>
        <dbReference type="RuleBase" id="RU003815"/>
    </source>
</evidence>
<dbReference type="GO" id="GO:0022627">
    <property type="term" value="C:cytosolic small ribosomal subunit"/>
    <property type="evidence" value="ECO:0007669"/>
    <property type="project" value="TreeGrafter"/>
</dbReference>
<dbReference type="Pfam" id="PF00380">
    <property type="entry name" value="Ribosomal_S9"/>
    <property type="match status" value="1"/>
</dbReference>
<proteinExistence type="inferred from homology"/>
<name>A0A1F6GDJ2_9PROT</name>
<dbReference type="STRING" id="1817772.A2527_04525"/>
<organism evidence="7 8">
    <name type="scientific">Candidatus Lambdaproteobacteria bacterium RIFOXYD2_FULL_50_16</name>
    <dbReference type="NCBI Taxonomy" id="1817772"/>
    <lineage>
        <taxon>Bacteria</taxon>
        <taxon>Pseudomonadati</taxon>
        <taxon>Pseudomonadota</taxon>
        <taxon>Candidatus Lambdaproteobacteria</taxon>
    </lineage>
</organism>
<dbReference type="InterPro" id="IPR000754">
    <property type="entry name" value="Ribosomal_uS9"/>
</dbReference>
<dbReference type="GO" id="GO:0003723">
    <property type="term" value="F:RNA binding"/>
    <property type="evidence" value="ECO:0007669"/>
    <property type="project" value="TreeGrafter"/>
</dbReference>
<dbReference type="FunFam" id="3.30.230.10:FF:000001">
    <property type="entry name" value="30S ribosomal protein S9"/>
    <property type="match status" value="1"/>
</dbReference>
<evidence type="ECO:0000313" key="7">
    <source>
        <dbReference type="EMBL" id="OGG96170.1"/>
    </source>
</evidence>
<reference evidence="7 8" key="1">
    <citation type="journal article" date="2016" name="Nat. Commun.">
        <title>Thousands of microbial genomes shed light on interconnected biogeochemical processes in an aquifer system.</title>
        <authorList>
            <person name="Anantharaman K."/>
            <person name="Brown C.T."/>
            <person name="Hug L.A."/>
            <person name="Sharon I."/>
            <person name="Castelle C.J."/>
            <person name="Probst A.J."/>
            <person name="Thomas B.C."/>
            <person name="Singh A."/>
            <person name="Wilkins M.J."/>
            <person name="Karaoz U."/>
            <person name="Brodie E.L."/>
            <person name="Williams K.H."/>
            <person name="Hubbard S.S."/>
            <person name="Banfield J.F."/>
        </authorList>
    </citation>
    <scope>NUCLEOTIDE SEQUENCE [LARGE SCALE GENOMIC DNA]</scope>
</reference>
<protein>
    <recommendedName>
        <fullName evidence="4 5">Small ribosomal subunit protein uS9</fullName>
    </recommendedName>
</protein>
<dbReference type="InterPro" id="IPR020574">
    <property type="entry name" value="Ribosomal_uS9_CS"/>
</dbReference>
<keyword evidence="3 5" id="KW-0687">Ribonucleoprotein</keyword>
<gene>
    <name evidence="5" type="primary">rpsI</name>
    <name evidence="7" type="ORF">A2527_04525</name>
</gene>
<keyword evidence="2 5" id="KW-0689">Ribosomal protein</keyword>
<dbReference type="PANTHER" id="PTHR21569:SF1">
    <property type="entry name" value="SMALL RIBOSOMAL SUBUNIT PROTEIN US9M"/>
    <property type="match status" value="1"/>
</dbReference>
<dbReference type="PROSITE" id="PS00360">
    <property type="entry name" value="RIBOSOMAL_S9"/>
    <property type="match status" value="1"/>
</dbReference>
<dbReference type="InterPro" id="IPR020568">
    <property type="entry name" value="Ribosomal_Su5_D2-typ_SF"/>
</dbReference>